<gene>
    <name evidence="8" type="ORF">L484_026052</name>
</gene>
<dbReference type="PANTHER" id="PTHR31376">
    <property type="entry name" value="OS09G0467300 PROTEIN-RELATED"/>
    <property type="match status" value="1"/>
</dbReference>
<sequence length="204" mass="23048">MNCRDLAVANLVQPISSDFDCDDLIQIVCFVSQRSSLRSEVLDFCHDMVWSEVYGGIGFRSGYRIWSNQSSGDVMDGSFKAIPREAKKFELGETKYYVVLVWSAIIWQGFFLGAIGVIFCASSLLSGIVIAVLLPVTEVLAVIFYQENFQAEKGVSLVLSLWGFISYFYGEFKQNKKTKKKLILETEIPQIQNTPKTEREILNP</sequence>
<proteinExistence type="inferred from homology"/>
<dbReference type="GO" id="GO:0005345">
    <property type="term" value="F:purine nucleobase transmembrane transporter activity"/>
    <property type="evidence" value="ECO:0007669"/>
    <property type="project" value="UniProtKB-ARBA"/>
</dbReference>
<keyword evidence="4 7" id="KW-0812">Transmembrane</keyword>
<dbReference type="STRING" id="981085.W9RWN3"/>
<name>W9RWN3_9ROSA</name>
<feature type="transmembrane region" description="Helical" evidence="7">
    <location>
        <begin position="154"/>
        <end position="170"/>
    </location>
</feature>
<comment type="subcellular location">
    <subcellularLocation>
        <location evidence="1">Membrane</location>
    </subcellularLocation>
</comment>
<evidence type="ECO:0008006" key="10">
    <source>
        <dbReference type="Google" id="ProtNLM"/>
    </source>
</evidence>
<dbReference type="Proteomes" id="UP000030645">
    <property type="component" value="Unassembled WGS sequence"/>
</dbReference>
<dbReference type="PANTHER" id="PTHR31376:SF1">
    <property type="entry name" value="PURINE PERMEASE 2"/>
    <property type="match status" value="1"/>
</dbReference>
<evidence type="ECO:0000256" key="4">
    <source>
        <dbReference type="ARBA" id="ARBA00022692"/>
    </source>
</evidence>
<reference evidence="9" key="1">
    <citation type="submission" date="2013-01" db="EMBL/GenBank/DDBJ databases">
        <title>Draft Genome Sequence of a Mulberry Tree, Morus notabilis C.K. Schneid.</title>
        <authorList>
            <person name="He N."/>
            <person name="Zhao S."/>
        </authorList>
    </citation>
    <scope>NUCLEOTIDE SEQUENCE</scope>
</reference>
<evidence type="ECO:0000313" key="8">
    <source>
        <dbReference type="EMBL" id="EXB75578.1"/>
    </source>
</evidence>
<evidence type="ECO:0000313" key="9">
    <source>
        <dbReference type="Proteomes" id="UP000030645"/>
    </source>
</evidence>
<dbReference type="AlphaFoldDB" id="W9RWN3"/>
<evidence type="ECO:0000256" key="5">
    <source>
        <dbReference type="ARBA" id="ARBA00022989"/>
    </source>
</evidence>
<dbReference type="EMBL" id="KE344683">
    <property type="protein sequence ID" value="EXB75578.1"/>
    <property type="molecule type" value="Genomic_DNA"/>
</dbReference>
<feature type="transmembrane region" description="Helical" evidence="7">
    <location>
        <begin position="96"/>
        <end position="119"/>
    </location>
</feature>
<dbReference type="eggNOG" id="ENOG502QTN9">
    <property type="taxonomic scope" value="Eukaryota"/>
</dbReference>
<accession>W9RWN3</accession>
<evidence type="ECO:0000256" key="7">
    <source>
        <dbReference type="SAM" id="Phobius"/>
    </source>
</evidence>
<keyword evidence="5 7" id="KW-1133">Transmembrane helix</keyword>
<evidence type="ECO:0000256" key="6">
    <source>
        <dbReference type="ARBA" id="ARBA00023136"/>
    </source>
</evidence>
<feature type="transmembrane region" description="Helical" evidence="7">
    <location>
        <begin position="125"/>
        <end position="145"/>
    </location>
</feature>
<evidence type="ECO:0000256" key="2">
    <source>
        <dbReference type="ARBA" id="ARBA00006213"/>
    </source>
</evidence>
<dbReference type="InterPro" id="IPR030182">
    <property type="entry name" value="PUP_plant"/>
</dbReference>
<dbReference type="Pfam" id="PF16913">
    <property type="entry name" value="PUNUT"/>
    <property type="match status" value="1"/>
</dbReference>
<protein>
    <recommendedName>
        <fullName evidence="10">Purine permease 3</fullName>
    </recommendedName>
</protein>
<evidence type="ECO:0000256" key="3">
    <source>
        <dbReference type="ARBA" id="ARBA00022448"/>
    </source>
</evidence>
<keyword evidence="6 7" id="KW-0472">Membrane</keyword>
<evidence type="ECO:0000256" key="1">
    <source>
        <dbReference type="ARBA" id="ARBA00004370"/>
    </source>
</evidence>
<organism evidence="8 9">
    <name type="scientific">Morus notabilis</name>
    <dbReference type="NCBI Taxonomy" id="981085"/>
    <lineage>
        <taxon>Eukaryota</taxon>
        <taxon>Viridiplantae</taxon>
        <taxon>Streptophyta</taxon>
        <taxon>Embryophyta</taxon>
        <taxon>Tracheophyta</taxon>
        <taxon>Spermatophyta</taxon>
        <taxon>Magnoliopsida</taxon>
        <taxon>eudicotyledons</taxon>
        <taxon>Gunneridae</taxon>
        <taxon>Pentapetalae</taxon>
        <taxon>rosids</taxon>
        <taxon>fabids</taxon>
        <taxon>Rosales</taxon>
        <taxon>Moraceae</taxon>
        <taxon>Moreae</taxon>
        <taxon>Morus</taxon>
    </lineage>
</organism>
<keyword evidence="3" id="KW-0813">Transport</keyword>
<comment type="similarity">
    <text evidence="2">Belongs to the purine permeases (TC 2.A.7.14) family.</text>
</comment>
<dbReference type="GO" id="GO:0015211">
    <property type="term" value="F:purine nucleoside transmembrane transporter activity"/>
    <property type="evidence" value="ECO:0007669"/>
    <property type="project" value="InterPro"/>
</dbReference>
<dbReference type="GO" id="GO:0016020">
    <property type="term" value="C:membrane"/>
    <property type="evidence" value="ECO:0007669"/>
    <property type="project" value="UniProtKB-SubCell"/>
</dbReference>
<keyword evidence="9" id="KW-1185">Reference proteome</keyword>